<name>A0A7X2NR93_9FIRM</name>
<dbReference type="SUPFAM" id="SSF103481">
    <property type="entry name" value="Multidrug resistance efflux transporter EmrE"/>
    <property type="match status" value="1"/>
</dbReference>
<dbReference type="InterPro" id="IPR037185">
    <property type="entry name" value="EmrE-like"/>
</dbReference>
<keyword evidence="3 6" id="KW-0812">Transmembrane</keyword>
<dbReference type="PANTHER" id="PTHR30561">
    <property type="entry name" value="SMR FAMILY PROTON-DEPENDENT DRUG EFFLUX TRANSPORTER SUGE"/>
    <property type="match status" value="1"/>
</dbReference>
<evidence type="ECO:0000256" key="3">
    <source>
        <dbReference type="ARBA" id="ARBA00022692"/>
    </source>
</evidence>
<dbReference type="AlphaFoldDB" id="A0A7X2NR93"/>
<dbReference type="EMBL" id="VUMN01000007">
    <property type="protein sequence ID" value="MSS58121.1"/>
    <property type="molecule type" value="Genomic_DNA"/>
</dbReference>
<evidence type="ECO:0000256" key="5">
    <source>
        <dbReference type="ARBA" id="ARBA00023136"/>
    </source>
</evidence>
<feature type="transmembrane region" description="Helical" evidence="6">
    <location>
        <begin position="6"/>
        <end position="25"/>
    </location>
</feature>
<dbReference type="RefSeq" id="WP_154503653.1">
    <property type="nucleotide sequence ID" value="NZ_VUMN01000007.1"/>
</dbReference>
<evidence type="ECO:0000313" key="7">
    <source>
        <dbReference type="EMBL" id="MSS58121.1"/>
    </source>
</evidence>
<keyword evidence="4 6" id="KW-1133">Transmembrane helix</keyword>
<dbReference type="GO" id="GO:0022857">
    <property type="term" value="F:transmembrane transporter activity"/>
    <property type="evidence" value="ECO:0007669"/>
    <property type="project" value="InterPro"/>
</dbReference>
<evidence type="ECO:0000256" key="4">
    <source>
        <dbReference type="ARBA" id="ARBA00022989"/>
    </source>
</evidence>
<keyword evidence="2" id="KW-1003">Cell membrane</keyword>
<evidence type="ECO:0000256" key="1">
    <source>
        <dbReference type="ARBA" id="ARBA00004651"/>
    </source>
</evidence>
<dbReference type="Proteomes" id="UP000461880">
    <property type="component" value="Unassembled WGS sequence"/>
</dbReference>
<protein>
    <submittedName>
        <fullName evidence="7">Multidrug ABC transporter</fullName>
    </submittedName>
</protein>
<comment type="subcellular location">
    <subcellularLocation>
        <location evidence="1">Cell membrane</location>
        <topology evidence="1">Multi-pass membrane protein</topology>
    </subcellularLocation>
</comment>
<gene>
    <name evidence="7" type="ORF">FYJ51_04295</name>
</gene>
<reference evidence="7 8" key="1">
    <citation type="submission" date="2019-08" db="EMBL/GenBank/DDBJ databases">
        <title>In-depth cultivation of the pig gut microbiome towards novel bacterial diversity and tailored functional studies.</title>
        <authorList>
            <person name="Wylensek D."/>
            <person name="Hitch T.C.A."/>
            <person name="Clavel T."/>
        </authorList>
    </citation>
    <scope>NUCLEOTIDE SEQUENCE [LARGE SCALE GENOMIC DNA]</scope>
    <source>
        <strain evidence="7 8">Oil+RF-744-GAM-WT-6</strain>
    </source>
</reference>
<dbReference type="PANTHER" id="PTHR30561:SF9">
    <property type="entry name" value="4-AMINO-4-DEOXY-L-ARABINOSE-PHOSPHOUNDECAPRENOL FLIPPASE SUBUNIT ARNF-RELATED"/>
    <property type="match status" value="1"/>
</dbReference>
<accession>A0A7X2NR93</accession>
<comment type="caution">
    <text evidence="7">The sequence shown here is derived from an EMBL/GenBank/DDBJ whole genome shotgun (WGS) entry which is preliminary data.</text>
</comment>
<evidence type="ECO:0000256" key="6">
    <source>
        <dbReference type="SAM" id="Phobius"/>
    </source>
</evidence>
<keyword evidence="8" id="KW-1185">Reference proteome</keyword>
<feature type="transmembrane region" description="Helical" evidence="6">
    <location>
        <begin position="46"/>
        <end position="63"/>
    </location>
</feature>
<dbReference type="Gene3D" id="1.10.3730.20">
    <property type="match status" value="1"/>
</dbReference>
<sequence>MNSTLHYAMFLLLGTFISAISQVLLKKSAMKTYSSRIREYLNPQVITAYVIFVISTFLSILAYRGIPLSLGAVLETTSYVYVTWFGVKIFHERISPRKIASLALIIGGIIVYSLLG</sequence>
<evidence type="ECO:0000256" key="2">
    <source>
        <dbReference type="ARBA" id="ARBA00022475"/>
    </source>
</evidence>
<organism evidence="7 8">
    <name type="scientific">Stecheria intestinalis</name>
    <dbReference type="NCBI Taxonomy" id="2606630"/>
    <lineage>
        <taxon>Bacteria</taxon>
        <taxon>Bacillati</taxon>
        <taxon>Bacillota</taxon>
        <taxon>Erysipelotrichia</taxon>
        <taxon>Erysipelotrichales</taxon>
        <taxon>Erysipelotrichaceae</taxon>
        <taxon>Stecheria</taxon>
    </lineage>
</organism>
<evidence type="ECO:0000313" key="8">
    <source>
        <dbReference type="Proteomes" id="UP000461880"/>
    </source>
</evidence>
<feature type="transmembrane region" description="Helical" evidence="6">
    <location>
        <begin position="69"/>
        <end position="87"/>
    </location>
</feature>
<proteinExistence type="predicted"/>
<keyword evidence="5 6" id="KW-0472">Membrane</keyword>
<feature type="transmembrane region" description="Helical" evidence="6">
    <location>
        <begin position="99"/>
        <end position="115"/>
    </location>
</feature>
<dbReference type="InterPro" id="IPR000390">
    <property type="entry name" value="Small_drug/metabolite_transptr"/>
</dbReference>
<dbReference type="GO" id="GO:0005886">
    <property type="term" value="C:plasma membrane"/>
    <property type="evidence" value="ECO:0007669"/>
    <property type="project" value="UniProtKB-SubCell"/>
</dbReference>